<organism evidence="3 4">
    <name type="scientific">Acidipropionibacterium acidipropionici</name>
    <dbReference type="NCBI Taxonomy" id="1748"/>
    <lineage>
        <taxon>Bacteria</taxon>
        <taxon>Bacillati</taxon>
        <taxon>Actinomycetota</taxon>
        <taxon>Actinomycetes</taxon>
        <taxon>Propionibacteriales</taxon>
        <taxon>Propionibacteriaceae</taxon>
        <taxon>Acidipropionibacterium</taxon>
    </lineage>
</organism>
<evidence type="ECO:0000259" key="2">
    <source>
        <dbReference type="Pfam" id="PF00144"/>
    </source>
</evidence>
<dbReference type="Pfam" id="PF00144">
    <property type="entry name" value="Beta-lactamase"/>
    <property type="match status" value="1"/>
</dbReference>
<dbReference type="InterPro" id="IPR012338">
    <property type="entry name" value="Beta-lactam/transpept-like"/>
</dbReference>
<evidence type="ECO:0000313" key="4">
    <source>
        <dbReference type="Proteomes" id="UP000075221"/>
    </source>
</evidence>
<evidence type="ECO:0000256" key="1">
    <source>
        <dbReference type="SAM" id="MobiDB-lite"/>
    </source>
</evidence>
<gene>
    <name evidence="3" type="ORF">AXH35_04365</name>
</gene>
<feature type="region of interest" description="Disordered" evidence="1">
    <location>
        <begin position="435"/>
        <end position="458"/>
    </location>
</feature>
<dbReference type="PANTHER" id="PTHR43283">
    <property type="entry name" value="BETA-LACTAMASE-RELATED"/>
    <property type="match status" value="1"/>
</dbReference>
<feature type="domain" description="Beta-lactamase-related" evidence="2">
    <location>
        <begin position="28"/>
        <end position="299"/>
    </location>
</feature>
<dbReference type="InterPro" id="IPR050789">
    <property type="entry name" value="Diverse_Enzym_Activities"/>
</dbReference>
<accession>A0AAC9FC02</accession>
<name>A0AAC9FC02_9ACTN</name>
<reference evidence="3 4" key="1">
    <citation type="submission" date="2016-02" db="EMBL/GenBank/DDBJ databases">
        <title>Complete Genome Sequence of Propionibacterium acidipropionici ATCC 55737.</title>
        <authorList>
            <person name="Luna Flores C.H."/>
            <person name="Nielsen L.K."/>
            <person name="Marcellin E."/>
        </authorList>
    </citation>
    <scope>NUCLEOTIDE SEQUENCE [LARGE SCALE GENOMIC DNA]</scope>
    <source>
        <strain evidence="3 4">ATCC 55737</strain>
    </source>
</reference>
<proteinExistence type="predicted"/>
<dbReference type="Proteomes" id="UP000075221">
    <property type="component" value="Chromosome"/>
</dbReference>
<dbReference type="EMBL" id="CP014352">
    <property type="protein sequence ID" value="AMS04828.1"/>
    <property type="molecule type" value="Genomic_DNA"/>
</dbReference>
<dbReference type="InterPro" id="IPR001466">
    <property type="entry name" value="Beta-lactam-related"/>
</dbReference>
<evidence type="ECO:0000313" key="3">
    <source>
        <dbReference type="EMBL" id="AMS04828.1"/>
    </source>
</evidence>
<dbReference type="SUPFAM" id="SSF56601">
    <property type="entry name" value="beta-lactamase/transpeptidase-like"/>
    <property type="match status" value="1"/>
</dbReference>
<dbReference type="PANTHER" id="PTHR43283:SF7">
    <property type="entry name" value="BETA-LACTAMASE-RELATED DOMAIN-CONTAINING PROTEIN"/>
    <property type="match status" value="1"/>
</dbReference>
<sequence>MSLTAADLAPAIDATAAALTRAGTRPHSLLVRQHDRTLADLRWAPWDTEEPCLVYSCSKTFTSAAVGMAVEDGAFGYQDTLVDLWPEVADAAGPRASRIRIRDALAMATGHSQEQADEVATAMAWHRRPVGDETARAFLAAEPEHDPGSSFAYNNLATWMLSRIVARTTGRDVAELLTRRVLDPIGIGPVPWTRDLDGFPLGFSGMHLRPGQLARFAQLLLDDGVHRGRRLLPAEWIAGHRVSHIDSDGDTGTDWGMGYGWQVWRGLHGYRIDGAMGQLALILPEADAVIVTTNNIDGAQPVLDAVWGHLWPALEARGSGLNDDVEPYRRTLEVAPVAGEPAPERTVRATTGAGDRLVIRPTGGGWTVDLTRTDGGRFAIRVGCGQWLHTHLRLADGELEVAASGGWAGPELTIDLAVVTTPHTLRLRWGPDGLSEQWDTEPLNPGGLFGQARPAPGR</sequence>
<dbReference type="AlphaFoldDB" id="A0AAC9FC02"/>
<dbReference type="Gene3D" id="3.40.710.10">
    <property type="entry name" value="DD-peptidase/beta-lactamase superfamily"/>
    <property type="match status" value="1"/>
</dbReference>
<protein>
    <recommendedName>
        <fullName evidence="2">Beta-lactamase-related domain-containing protein</fullName>
    </recommendedName>
</protein>
<dbReference type="RefSeq" id="WP_062819182.1">
    <property type="nucleotide sequence ID" value="NZ_CP014352.1"/>
</dbReference>